<dbReference type="AlphaFoldDB" id="A0A9W9WTI5"/>
<dbReference type="InterPro" id="IPR036378">
    <property type="entry name" value="FAS1_dom_sf"/>
</dbReference>
<dbReference type="RefSeq" id="XP_056787024.1">
    <property type="nucleotide sequence ID" value="XM_056937932.1"/>
</dbReference>
<dbReference type="SUPFAM" id="SSF82153">
    <property type="entry name" value="FAS1 domain"/>
    <property type="match status" value="1"/>
</dbReference>
<keyword evidence="5" id="KW-1185">Reference proteome</keyword>
<feature type="signal peptide" evidence="2">
    <location>
        <begin position="1"/>
        <end position="22"/>
    </location>
</feature>
<dbReference type="PROSITE" id="PS50213">
    <property type="entry name" value="FAS1"/>
    <property type="match status" value="1"/>
</dbReference>
<evidence type="ECO:0000256" key="2">
    <source>
        <dbReference type="SAM" id="SignalP"/>
    </source>
</evidence>
<feature type="chain" id="PRO_5040816194" evidence="2">
    <location>
        <begin position="23"/>
        <end position="245"/>
    </location>
</feature>
<dbReference type="EMBL" id="JAPWDQ010000012">
    <property type="protein sequence ID" value="KAJ5475266.1"/>
    <property type="molecule type" value="Genomic_DNA"/>
</dbReference>
<reference evidence="4" key="1">
    <citation type="submission" date="2022-12" db="EMBL/GenBank/DDBJ databases">
        <authorList>
            <person name="Petersen C."/>
        </authorList>
    </citation>
    <scope>NUCLEOTIDE SEQUENCE</scope>
    <source>
        <strain evidence="4">IBT 30728</strain>
    </source>
</reference>
<accession>A0A9W9WTI5</accession>
<organism evidence="4 5">
    <name type="scientific">Penicillium diatomitis</name>
    <dbReference type="NCBI Taxonomy" id="2819901"/>
    <lineage>
        <taxon>Eukaryota</taxon>
        <taxon>Fungi</taxon>
        <taxon>Dikarya</taxon>
        <taxon>Ascomycota</taxon>
        <taxon>Pezizomycotina</taxon>
        <taxon>Eurotiomycetes</taxon>
        <taxon>Eurotiomycetidae</taxon>
        <taxon>Eurotiales</taxon>
        <taxon>Aspergillaceae</taxon>
        <taxon>Penicillium</taxon>
    </lineage>
</organism>
<dbReference type="PANTHER" id="PTHR28156:SF1">
    <property type="entry name" value="FAS1 DOMAIN-CONTAINING PROTEIN YDR262W"/>
    <property type="match status" value="1"/>
</dbReference>
<keyword evidence="1 2" id="KW-0732">Signal</keyword>
<dbReference type="PANTHER" id="PTHR28156">
    <property type="entry name" value="FAS1 DOMAIN-CONTAINING PROTEIN YDR262W"/>
    <property type="match status" value="1"/>
</dbReference>
<dbReference type="Proteomes" id="UP001148312">
    <property type="component" value="Unassembled WGS sequence"/>
</dbReference>
<dbReference type="InterPro" id="IPR000782">
    <property type="entry name" value="FAS1_domain"/>
</dbReference>
<dbReference type="InterPro" id="IPR040200">
    <property type="entry name" value="Mug57-like"/>
</dbReference>
<name>A0A9W9WTI5_9EURO</name>
<evidence type="ECO:0000313" key="5">
    <source>
        <dbReference type="Proteomes" id="UP001148312"/>
    </source>
</evidence>
<evidence type="ECO:0000259" key="3">
    <source>
        <dbReference type="PROSITE" id="PS50213"/>
    </source>
</evidence>
<proteinExistence type="predicted"/>
<protein>
    <submittedName>
        <fullName evidence="4">FAS1 domain-containing protein</fullName>
    </submittedName>
</protein>
<dbReference type="Pfam" id="PF02469">
    <property type="entry name" value="Fasciclin"/>
    <property type="match status" value="1"/>
</dbReference>
<evidence type="ECO:0000256" key="1">
    <source>
        <dbReference type="ARBA" id="ARBA00022729"/>
    </source>
</evidence>
<gene>
    <name evidence="4" type="ORF">N7539_008332</name>
</gene>
<reference evidence="4" key="2">
    <citation type="journal article" date="2023" name="IMA Fungus">
        <title>Comparative genomic study of the Penicillium genus elucidates a diverse pangenome and 15 lateral gene transfer events.</title>
        <authorList>
            <person name="Petersen C."/>
            <person name="Sorensen T."/>
            <person name="Nielsen M.R."/>
            <person name="Sondergaard T.E."/>
            <person name="Sorensen J.L."/>
            <person name="Fitzpatrick D.A."/>
            <person name="Frisvad J.C."/>
            <person name="Nielsen K.L."/>
        </authorList>
    </citation>
    <scope>NUCLEOTIDE SEQUENCE</scope>
    <source>
        <strain evidence="4">IBT 30728</strain>
    </source>
</reference>
<feature type="domain" description="FAS1" evidence="3">
    <location>
        <begin position="73"/>
        <end position="240"/>
    </location>
</feature>
<dbReference type="Gene3D" id="2.30.180.10">
    <property type="entry name" value="FAS1 domain"/>
    <property type="match status" value="1"/>
</dbReference>
<sequence>MRAFGSIIQLISLFSTVSSAGALWGSLRYSTHQQQPLVSVGNQQHSVMDKLVPAFLKPQGSASGGDLTTGDDRPVVSDVLPKTKGINIFAQLTRDFDSISSRLNDGSRNITVLAPRNSAVQSLPRKPWEDPEDYAKLGEVNAYEGNDGKERARDNLRRFVENHIVPISPWPADEEVESLAGKKLKWTKEGDKIIVRPLRSDLKQNHGLTRESQLQPGSIEVDAVAEKVANGEVWVLNGVIDSKSG</sequence>
<evidence type="ECO:0000313" key="4">
    <source>
        <dbReference type="EMBL" id="KAJ5475266.1"/>
    </source>
</evidence>
<dbReference type="GeneID" id="81628182"/>
<comment type="caution">
    <text evidence="4">The sequence shown here is derived from an EMBL/GenBank/DDBJ whole genome shotgun (WGS) entry which is preliminary data.</text>
</comment>